<dbReference type="RefSeq" id="WP_009840055.1">
    <property type="nucleotide sequence ID" value="NZ_CH959301.1"/>
</dbReference>
<feature type="domain" description="DUF6436" evidence="1">
    <location>
        <begin position="60"/>
        <end position="176"/>
    </location>
</feature>
<proteinExistence type="predicted"/>
<evidence type="ECO:0000313" key="3">
    <source>
        <dbReference type="Proteomes" id="UP000006201"/>
    </source>
</evidence>
<evidence type="ECO:0000313" key="2">
    <source>
        <dbReference type="EMBL" id="EAR28223.1"/>
    </source>
</evidence>
<accession>A4CA15</accession>
<comment type="caution">
    <text evidence="2">The sequence shown here is derived from an EMBL/GenBank/DDBJ whole genome shotgun (WGS) entry which is preliminary data.</text>
</comment>
<dbReference type="Pfam" id="PF20029">
    <property type="entry name" value="DUF6436"/>
    <property type="match status" value="1"/>
</dbReference>
<protein>
    <recommendedName>
        <fullName evidence="1">DUF6436 domain-containing protein</fullName>
    </recommendedName>
</protein>
<dbReference type="OrthoDB" id="8897581at2"/>
<keyword evidence="3" id="KW-1185">Reference proteome</keyword>
<name>A4CA15_9GAMM</name>
<dbReference type="HOGENOM" id="CLU_127665_0_0_6"/>
<sequence length="177" mass="19543">MKALNKLKKHGHSLLFVAWLISTVTAGIYFVQARLIWFDPQGVLNEVTSDALIALLAEQPELNTQDLSNSLVHFISEPCQCSLLSENHKAELTRKAEQLGLKVLTVRIGSEFKSIIPSTPAALIVGEHRQLVYFGPYSVGLACASENSLINNTLQNFELGFNSQLIENQARGCFCNL</sequence>
<organism evidence="2 3">
    <name type="scientific">Pseudoalteromonas tunicata D2</name>
    <dbReference type="NCBI Taxonomy" id="87626"/>
    <lineage>
        <taxon>Bacteria</taxon>
        <taxon>Pseudomonadati</taxon>
        <taxon>Pseudomonadota</taxon>
        <taxon>Gammaproteobacteria</taxon>
        <taxon>Alteromonadales</taxon>
        <taxon>Pseudoalteromonadaceae</taxon>
        <taxon>Pseudoalteromonas</taxon>
    </lineage>
</organism>
<gene>
    <name evidence="2" type="ORF">PTD2_20447</name>
</gene>
<dbReference type="STRING" id="87626.PTD2_20447"/>
<dbReference type="AlphaFoldDB" id="A4CA15"/>
<dbReference type="InterPro" id="IPR045494">
    <property type="entry name" value="DUF6436"/>
</dbReference>
<evidence type="ECO:0000259" key="1">
    <source>
        <dbReference type="Pfam" id="PF20029"/>
    </source>
</evidence>
<dbReference type="Proteomes" id="UP000006201">
    <property type="component" value="Unassembled WGS sequence"/>
</dbReference>
<reference evidence="2 3" key="1">
    <citation type="submission" date="2006-02" db="EMBL/GenBank/DDBJ databases">
        <authorList>
            <person name="Moran M.A."/>
            <person name="Kjelleberg S."/>
            <person name="Egan S."/>
            <person name="Saunders N."/>
            <person name="Thomas T."/>
            <person name="Ferriera S."/>
            <person name="Johnson J."/>
            <person name="Kravitz S."/>
            <person name="Halpern A."/>
            <person name="Remington K."/>
            <person name="Beeson K."/>
            <person name="Tran B."/>
            <person name="Rogers Y.-H."/>
            <person name="Friedman R."/>
            <person name="Venter J.C."/>
        </authorList>
    </citation>
    <scope>NUCLEOTIDE SEQUENCE [LARGE SCALE GENOMIC DNA]</scope>
    <source>
        <strain evidence="2 3">D2</strain>
    </source>
</reference>
<dbReference type="EMBL" id="AAOH01000004">
    <property type="protein sequence ID" value="EAR28223.1"/>
    <property type="molecule type" value="Genomic_DNA"/>
</dbReference>
<dbReference type="eggNOG" id="ENOG503310R">
    <property type="taxonomic scope" value="Bacteria"/>
</dbReference>